<dbReference type="InterPro" id="IPR020056">
    <property type="entry name" value="Rbsml_bL25/Gln-tRNA_synth_N"/>
</dbReference>
<reference evidence="5" key="1">
    <citation type="journal article" date="2020" name="mSystems">
        <title>Genome- and Community-Level Interaction Insights into Carbon Utilization and Element Cycling Functions of Hydrothermarchaeota in Hydrothermal Sediment.</title>
        <authorList>
            <person name="Zhou Z."/>
            <person name="Liu Y."/>
            <person name="Xu W."/>
            <person name="Pan J."/>
            <person name="Luo Z.H."/>
            <person name="Li M."/>
        </authorList>
    </citation>
    <scope>NUCLEOTIDE SEQUENCE [LARGE SCALE GENOMIC DNA]</scope>
    <source>
        <strain evidence="5">SpSt-6</strain>
    </source>
</reference>
<dbReference type="InterPro" id="IPR029751">
    <property type="entry name" value="Ribosomal_L25_dom"/>
</dbReference>
<proteinExistence type="predicted"/>
<dbReference type="AlphaFoldDB" id="A0A7C4JPZ7"/>
<protein>
    <recommendedName>
        <fullName evidence="3">50S ribosomal protein L25</fullName>
    </recommendedName>
</protein>
<evidence type="ECO:0000256" key="2">
    <source>
        <dbReference type="ARBA" id="ARBA00023274"/>
    </source>
</evidence>
<evidence type="ECO:0000256" key="1">
    <source>
        <dbReference type="ARBA" id="ARBA00022980"/>
    </source>
</evidence>
<sequence>MKQVILNAIKREKTGKEICKKLRKQGLIPAIIYGPYFQPLNLLL</sequence>
<dbReference type="Gene3D" id="2.40.240.10">
    <property type="entry name" value="Ribosomal Protein L25, Chain P"/>
    <property type="match status" value="1"/>
</dbReference>
<keyword evidence="1" id="KW-0689">Ribosomal protein</keyword>
<evidence type="ECO:0000259" key="4">
    <source>
        <dbReference type="Pfam" id="PF01386"/>
    </source>
</evidence>
<dbReference type="GO" id="GO:0006412">
    <property type="term" value="P:translation"/>
    <property type="evidence" value="ECO:0007669"/>
    <property type="project" value="InterPro"/>
</dbReference>
<dbReference type="SUPFAM" id="SSF50715">
    <property type="entry name" value="Ribosomal protein L25-like"/>
    <property type="match status" value="1"/>
</dbReference>
<dbReference type="GO" id="GO:0003735">
    <property type="term" value="F:structural constituent of ribosome"/>
    <property type="evidence" value="ECO:0007669"/>
    <property type="project" value="InterPro"/>
</dbReference>
<organism evidence="5">
    <name type="scientific">Thermodesulfobacterium geofontis</name>
    <dbReference type="NCBI Taxonomy" id="1295609"/>
    <lineage>
        <taxon>Bacteria</taxon>
        <taxon>Pseudomonadati</taxon>
        <taxon>Thermodesulfobacteriota</taxon>
        <taxon>Thermodesulfobacteria</taxon>
        <taxon>Thermodesulfobacteriales</taxon>
        <taxon>Thermodesulfobacteriaceae</taxon>
        <taxon>Thermodesulfobacterium</taxon>
    </lineage>
</organism>
<dbReference type="EMBL" id="DSZN01000013">
    <property type="protein sequence ID" value="HGQ84971.1"/>
    <property type="molecule type" value="Genomic_DNA"/>
</dbReference>
<dbReference type="InterPro" id="IPR011035">
    <property type="entry name" value="Ribosomal_bL25/Gln-tRNA_synth"/>
</dbReference>
<dbReference type="CDD" id="cd00495">
    <property type="entry name" value="Ribosomal_L25_TL5_CTC"/>
    <property type="match status" value="1"/>
</dbReference>
<accession>A0A7C4JPZ7</accession>
<name>A0A7C4JPZ7_9BACT</name>
<comment type="caution">
    <text evidence="5">The sequence shown here is derived from an EMBL/GenBank/DDBJ whole genome shotgun (WGS) entry which is preliminary data.</text>
</comment>
<dbReference type="GO" id="GO:0005840">
    <property type="term" value="C:ribosome"/>
    <property type="evidence" value="ECO:0007669"/>
    <property type="project" value="UniProtKB-KW"/>
</dbReference>
<keyword evidence="2" id="KW-0687">Ribonucleoprotein</keyword>
<evidence type="ECO:0000313" key="5">
    <source>
        <dbReference type="EMBL" id="HGQ84971.1"/>
    </source>
</evidence>
<evidence type="ECO:0000256" key="3">
    <source>
        <dbReference type="ARBA" id="ARBA00035479"/>
    </source>
</evidence>
<dbReference type="Pfam" id="PF01386">
    <property type="entry name" value="Ribosomal_L25p"/>
    <property type="match status" value="1"/>
</dbReference>
<dbReference type="GO" id="GO:1990904">
    <property type="term" value="C:ribonucleoprotein complex"/>
    <property type="evidence" value="ECO:0007669"/>
    <property type="project" value="UniProtKB-KW"/>
</dbReference>
<gene>
    <name evidence="5" type="ORF">ENT66_00815</name>
</gene>
<feature type="domain" description="Large ribosomal subunit protein bL25 L25" evidence="4">
    <location>
        <begin position="6"/>
        <end position="42"/>
    </location>
</feature>